<comment type="caution">
    <text evidence="5">The sequence shown here is derived from an EMBL/GenBank/DDBJ whole genome shotgun (WGS) entry which is preliminary data.</text>
</comment>
<dbReference type="InterPro" id="IPR011992">
    <property type="entry name" value="EF-hand-dom_pair"/>
</dbReference>
<dbReference type="Pfam" id="PF13499">
    <property type="entry name" value="EF-hand_7"/>
    <property type="match status" value="2"/>
</dbReference>
<dbReference type="GO" id="GO:0043226">
    <property type="term" value="C:organelle"/>
    <property type="evidence" value="ECO:0007669"/>
    <property type="project" value="UniProtKB-ARBA"/>
</dbReference>
<evidence type="ECO:0000313" key="5">
    <source>
        <dbReference type="EMBL" id="THG14041.1"/>
    </source>
</evidence>
<dbReference type="InterPro" id="IPR002048">
    <property type="entry name" value="EF_hand_dom"/>
</dbReference>
<dbReference type="Proteomes" id="UP000306102">
    <property type="component" value="Unassembled WGS sequence"/>
</dbReference>
<dbReference type="InterPro" id="IPR039647">
    <property type="entry name" value="EF_hand_pair_protein_CML-like"/>
</dbReference>
<keyword evidence="3" id="KW-0106">Calcium</keyword>
<feature type="domain" description="EF-hand" evidence="4">
    <location>
        <begin position="40"/>
        <end position="75"/>
    </location>
</feature>
<evidence type="ECO:0000256" key="2">
    <source>
        <dbReference type="ARBA" id="ARBA00022737"/>
    </source>
</evidence>
<dbReference type="STRING" id="542762.A0A4S4ECN6"/>
<dbReference type="Gene3D" id="1.10.238.10">
    <property type="entry name" value="EF-hand"/>
    <property type="match status" value="2"/>
</dbReference>
<gene>
    <name evidence="5" type="ORF">TEA_007116</name>
</gene>
<dbReference type="PROSITE" id="PS50222">
    <property type="entry name" value="EF_HAND_2"/>
    <property type="match status" value="4"/>
</dbReference>
<dbReference type="PROSITE" id="PS00018">
    <property type="entry name" value="EF_HAND_1"/>
    <property type="match status" value="3"/>
</dbReference>
<dbReference type="FunFam" id="1.10.238.10:FF:000178">
    <property type="entry name" value="Calmodulin-2 A"/>
    <property type="match status" value="1"/>
</dbReference>
<dbReference type="InterPro" id="IPR018247">
    <property type="entry name" value="EF_Hand_1_Ca_BS"/>
</dbReference>
<dbReference type="EMBL" id="SDRB02005573">
    <property type="protein sequence ID" value="THG14041.1"/>
    <property type="molecule type" value="Genomic_DNA"/>
</dbReference>
<dbReference type="PANTHER" id="PTHR10891">
    <property type="entry name" value="EF-HAND CALCIUM-BINDING DOMAIN CONTAINING PROTEIN"/>
    <property type="match status" value="1"/>
</dbReference>
<evidence type="ECO:0000256" key="3">
    <source>
        <dbReference type="ARBA" id="ARBA00022837"/>
    </source>
</evidence>
<keyword evidence="6" id="KW-1185">Reference proteome</keyword>
<feature type="domain" description="EF-hand" evidence="4">
    <location>
        <begin position="4"/>
        <end position="39"/>
    </location>
</feature>
<dbReference type="GO" id="GO:0005509">
    <property type="term" value="F:calcium ion binding"/>
    <property type="evidence" value="ECO:0007669"/>
    <property type="project" value="InterPro"/>
</dbReference>
<proteinExistence type="predicted"/>
<keyword evidence="1" id="KW-0479">Metal-binding</keyword>
<dbReference type="FunFam" id="1.10.238.10:FF:000341">
    <property type="entry name" value="Putative calcium-binding protein CML19"/>
    <property type="match status" value="1"/>
</dbReference>
<organism evidence="5 6">
    <name type="scientific">Camellia sinensis var. sinensis</name>
    <name type="common">China tea</name>
    <dbReference type="NCBI Taxonomy" id="542762"/>
    <lineage>
        <taxon>Eukaryota</taxon>
        <taxon>Viridiplantae</taxon>
        <taxon>Streptophyta</taxon>
        <taxon>Embryophyta</taxon>
        <taxon>Tracheophyta</taxon>
        <taxon>Spermatophyta</taxon>
        <taxon>Magnoliopsida</taxon>
        <taxon>eudicotyledons</taxon>
        <taxon>Gunneridae</taxon>
        <taxon>Pentapetalae</taxon>
        <taxon>asterids</taxon>
        <taxon>Ericales</taxon>
        <taxon>Theaceae</taxon>
        <taxon>Camellia</taxon>
    </lineage>
</organism>
<reference evidence="5 6" key="1">
    <citation type="journal article" date="2018" name="Proc. Natl. Acad. Sci. U.S.A.">
        <title>Draft genome sequence of Camellia sinensis var. sinensis provides insights into the evolution of the tea genome and tea quality.</title>
        <authorList>
            <person name="Wei C."/>
            <person name="Yang H."/>
            <person name="Wang S."/>
            <person name="Zhao J."/>
            <person name="Liu C."/>
            <person name="Gao L."/>
            <person name="Xia E."/>
            <person name="Lu Y."/>
            <person name="Tai Y."/>
            <person name="She G."/>
            <person name="Sun J."/>
            <person name="Cao H."/>
            <person name="Tong W."/>
            <person name="Gao Q."/>
            <person name="Li Y."/>
            <person name="Deng W."/>
            <person name="Jiang X."/>
            <person name="Wang W."/>
            <person name="Chen Q."/>
            <person name="Zhang S."/>
            <person name="Li H."/>
            <person name="Wu J."/>
            <person name="Wang P."/>
            <person name="Li P."/>
            <person name="Shi C."/>
            <person name="Zheng F."/>
            <person name="Jian J."/>
            <person name="Huang B."/>
            <person name="Shan D."/>
            <person name="Shi M."/>
            <person name="Fang C."/>
            <person name="Yue Y."/>
            <person name="Li F."/>
            <person name="Li D."/>
            <person name="Wei S."/>
            <person name="Han B."/>
            <person name="Jiang C."/>
            <person name="Yin Y."/>
            <person name="Xia T."/>
            <person name="Zhang Z."/>
            <person name="Bennetzen J.L."/>
            <person name="Zhao S."/>
            <person name="Wan X."/>
        </authorList>
    </citation>
    <scope>NUCLEOTIDE SEQUENCE [LARGE SCALE GENOMIC DNA]</scope>
    <source>
        <strain evidence="6">cv. Shuchazao</strain>
        <tissue evidence="5">Leaf</tissue>
    </source>
</reference>
<feature type="domain" description="EF-hand" evidence="4">
    <location>
        <begin position="114"/>
        <end position="144"/>
    </location>
</feature>
<evidence type="ECO:0000313" key="6">
    <source>
        <dbReference type="Proteomes" id="UP000306102"/>
    </source>
</evidence>
<dbReference type="CDD" id="cd00051">
    <property type="entry name" value="EFh"/>
    <property type="match status" value="2"/>
</dbReference>
<protein>
    <recommendedName>
        <fullName evidence="4">EF-hand domain-containing protein</fullName>
    </recommendedName>
</protein>
<feature type="domain" description="EF-hand" evidence="4">
    <location>
        <begin position="78"/>
        <end position="113"/>
    </location>
</feature>
<evidence type="ECO:0000256" key="1">
    <source>
        <dbReference type="ARBA" id="ARBA00022723"/>
    </source>
</evidence>
<accession>A0A4S4ECN6</accession>
<sequence length="144" mass="16061">MEKSLSQQYKRVFNHFDGDGNGKISASELQLCVGSIGGELSLEEAEAAILLMDSDGDGLLGLEDFERLMEGGEEGEEEKVRELREVFKMYDVDGRGCITPKSLKRMLKKLGESKSIGDCKLMIAYYDLNGDGVLNFDEFRIMMS</sequence>
<dbReference type="SMART" id="SM00054">
    <property type="entry name" value="EFh"/>
    <property type="match status" value="4"/>
</dbReference>
<dbReference type="SUPFAM" id="SSF47473">
    <property type="entry name" value="EF-hand"/>
    <property type="match status" value="1"/>
</dbReference>
<name>A0A4S4ECN6_CAMSN</name>
<evidence type="ECO:0000259" key="4">
    <source>
        <dbReference type="PROSITE" id="PS50222"/>
    </source>
</evidence>
<keyword evidence="2" id="KW-0677">Repeat</keyword>
<dbReference type="AlphaFoldDB" id="A0A4S4ECN6"/>